<dbReference type="PANTHER" id="PTHR31569">
    <property type="entry name" value="SWIM-TYPE DOMAIN-CONTAINING PROTEIN"/>
    <property type="match status" value="1"/>
</dbReference>
<keyword evidence="4" id="KW-1185">Reference proteome</keyword>
<dbReference type="PROSITE" id="PS50802">
    <property type="entry name" value="OTU"/>
    <property type="match status" value="1"/>
</dbReference>
<comment type="caution">
    <text evidence="3">The sequence shown here is derived from an EMBL/GenBank/DDBJ whole genome shotgun (WGS) entry which is preliminary data.</text>
</comment>
<organism evidence="3 4">
    <name type="scientific">Dentiscutata erythropus</name>
    <dbReference type="NCBI Taxonomy" id="1348616"/>
    <lineage>
        <taxon>Eukaryota</taxon>
        <taxon>Fungi</taxon>
        <taxon>Fungi incertae sedis</taxon>
        <taxon>Mucoromycota</taxon>
        <taxon>Glomeromycotina</taxon>
        <taxon>Glomeromycetes</taxon>
        <taxon>Diversisporales</taxon>
        <taxon>Gigasporaceae</taxon>
        <taxon>Dentiscutata</taxon>
    </lineage>
</organism>
<evidence type="ECO:0000256" key="1">
    <source>
        <dbReference type="SAM" id="Coils"/>
    </source>
</evidence>
<proteinExistence type="predicted"/>
<accession>A0A9N9JNZ2</accession>
<sequence>MAKLPNVDDMFLTLEALEEAAQAAAKAQGFAFSRQNSNLKENHNRSPYIVLQCTKTTVIKKDLSIVWIITKTEYVHNHLLLQLDETVSLPQHRNLSIDQKKLLYELHNISTPTRIITTAINQLSSGGIIMPKDVVNKHARIRYALNEGPNADSAQKLLRLLKQRDYMIEVLKTPDGHLTHLFFSYVEAIMHVAKCPEVLIVDSTYKTNIYKFSLVSAVYEAYGCIPNVFMSDRDQALRNASNKVFLEANKMLCIWHLIEQNLKTNCYKLFDNNDDYLEFRTQVRALHLTFDKKHINAAMNSIKIAAKKARDPQKPLIYIGSLMKDSELWRAIETASGLETVFEAIDQRMRVQHLKTFMHTGNNKIAYDPFIMRNPRFSIILGNISTYAIDKIKRQLVESEEKLYDNKQTCQCLININYKFPYYHIIPKNDPIPLSIIDKRWHLHRPEIKESPVTDPEFYKAFFKAEDLFYQLPENSSVRAEFILNIYKVVTMPLSEPVKVPKITVPKGRPLGTKHEKLMSEKQELEKKKKQKLLNKLQLKQKENNILNSSLDTCDIFKENVPKFMQEHILSYINVHGDGNCGFRAIATSLEIPEDEWPVIRQSIFNELTNRKSHYIQLFLEGETEYNNVISIVQWEKGLCSIDYWMIMPSFGYPIANAFQRPVHYFSRHQCLTFLPDNIPLNRNQSILNPNAPVPVIVRGWQNICSNESKIWERLFENKIARFQEAIKKEHNVQTIETVDLS</sequence>
<dbReference type="CDD" id="cd22744">
    <property type="entry name" value="OTU"/>
    <property type="match status" value="1"/>
</dbReference>
<feature type="domain" description="OTU" evidence="2">
    <location>
        <begin position="570"/>
        <end position="671"/>
    </location>
</feature>
<reference evidence="3" key="1">
    <citation type="submission" date="2021-06" db="EMBL/GenBank/DDBJ databases">
        <authorList>
            <person name="Kallberg Y."/>
            <person name="Tangrot J."/>
            <person name="Rosling A."/>
        </authorList>
    </citation>
    <scope>NUCLEOTIDE SEQUENCE</scope>
    <source>
        <strain evidence="3">MA453B</strain>
    </source>
</reference>
<gene>
    <name evidence="3" type="ORF">DERYTH_LOCUS20772</name>
</gene>
<keyword evidence="1" id="KW-0175">Coiled coil</keyword>
<name>A0A9N9JNZ2_9GLOM</name>
<dbReference type="Gene3D" id="3.90.70.80">
    <property type="match status" value="1"/>
</dbReference>
<dbReference type="PANTHER" id="PTHR31569:SF4">
    <property type="entry name" value="SWIM-TYPE DOMAIN-CONTAINING PROTEIN"/>
    <property type="match status" value="1"/>
</dbReference>
<feature type="coiled-coil region" evidence="1">
    <location>
        <begin position="515"/>
        <end position="542"/>
    </location>
</feature>
<dbReference type="OrthoDB" id="2441661at2759"/>
<evidence type="ECO:0000313" key="4">
    <source>
        <dbReference type="Proteomes" id="UP000789405"/>
    </source>
</evidence>
<evidence type="ECO:0000313" key="3">
    <source>
        <dbReference type="EMBL" id="CAG8787781.1"/>
    </source>
</evidence>
<dbReference type="AlphaFoldDB" id="A0A9N9JNZ2"/>
<protein>
    <submittedName>
        <fullName evidence="3">2477_t:CDS:1</fullName>
    </submittedName>
</protein>
<evidence type="ECO:0000259" key="2">
    <source>
        <dbReference type="PROSITE" id="PS50802"/>
    </source>
</evidence>
<dbReference type="InterPro" id="IPR052579">
    <property type="entry name" value="Zinc_finger_SWIM"/>
</dbReference>
<dbReference type="EMBL" id="CAJVPY010025133">
    <property type="protein sequence ID" value="CAG8787781.1"/>
    <property type="molecule type" value="Genomic_DNA"/>
</dbReference>
<dbReference type="Pfam" id="PF10551">
    <property type="entry name" value="MULE"/>
    <property type="match status" value="1"/>
</dbReference>
<dbReference type="InterPro" id="IPR018289">
    <property type="entry name" value="MULE_transposase_dom"/>
</dbReference>
<dbReference type="Proteomes" id="UP000789405">
    <property type="component" value="Unassembled WGS sequence"/>
</dbReference>
<dbReference type="InterPro" id="IPR003323">
    <property type="entry name" value="OTU_dom"/>
</dbReference>